<dbReference type="Pfam" id="PF10135">
    <property type="entry name" value="Rod-binding"/>
    <property type="match status" value="1"/>
</dbReference>
<keyword evidence="3" id="KW-0966">Cell projection</keyword>
<keyword evidence="4" id="KW-1185">Reference proteome</keyword>
<feature type="domain" description="Flagellar protein FlgJ N-terminal" evidence="2">
    <location>
        <begin position="59"/>
        <end position="106"/>
    </location>
</feature>
<keyword evidence="3" id="KW-0282">Flagellum</keyword>
<dbReference type="InterPro" id="IPR019301">
    <property type="entry name" value="Flagellar_prot_FlgJ_N"/>
</dbReference>
<dbReference type="OrthoDB" id="9796740at2"/>
<proteinExistence type="predicted"/>
<evidence type="ECO:0000313" key="3">
    <source>
        <dbReference type="EMBL" id="KAA0889764.1"/>
    </source>
</evidence>
<comment type="caution">
    <text evidence="3">The sequence shown here is derived from an EMBL/GenBank/DDBJ whole genome shotgun (WGS) entry which is preliminary data.</text>
</comment>
<dbReference type="Proteomes" id="UP000324298">
    <property type="component" value="Unassembled WGS sequence"/>
</dbReference>
<name>A0A5A9XA79_9BACT</name>
<dbReference type="AlphaFoldDB" id="A0A5A9XA79"/>
<feature type="compositionally biased region" description="Polar residues" evidence="1">
    <location>
        <begin position="23"/>
        <end position="39"/>
    </location>
</feature>
<dbReference type="EMBL" id="SRSD01000008">
    <property type="protein sequence ID" value="KAA0889764.1"/>
    <property type="molecule type" value="Genomic_DNA"/>
</dbReference>
<protein>
    <submittedName>
        <fullName evidence="3">Flagellar biosynthesis protein FlgJ</fullName>
    </submittedName>
</protein>
<organism evidence="3 4">
    <name type="scientific">Oryzomonas rubra</name>
    <dbReference type="NCBI Taxonomy" id="2509454"/>
    <lineage>
        <taxon>Bacteria</taxon>
        <taxon>Pseudomonadati</taxon>
        <taxon>Thermodesulfobacteriota</taxon>
        <taxon>Desulfuromonadia</taxon>
        <taxon>Geobacterales</taxon>
        <taxon>Geobacteraceae</taxon>
        <taxon>Oryzomonas</taxon>
    </lineage>
</organism>
<evidence type="ECO:0000259" key="2">
    <source>
        <dbReference type="Pfam" id="PF10135"/>
    </source>
</evidence>
<feature type="region of interest" description="Disordered" evidence="1">
    <location>
        <begin position="16"/>
        <end position="39"/>
    </location>
</feature>
<gene>
    <name evidence="3" type="ORF">ET418_13395</name>
</gene>
<evidence type="ECO:0000313" key="4">
    <source>
        <dbReference type="Proteomes" id="UP000324298"/>
    </source>
</evidence>
<dbReference type="RefSeq" id="WP_149308314.1">
    <property type="nucleotide sequence ID" value="NZ_SRSD01000008.1"/>
</dbReference>
<sequence length="124" mass="13560">MDIGISPIITDTDNAAAEKARQLQRQTKGTSTGLSQQQLKEAHKVSQDFEALFVGMMLQSMRATVGKDKLTGGGHGEEIYRSMLDQEYAAAAAKRGSLGLAPLIEKDIIRQESRTSVKKTDHQE</sequence>
<reference evidence="3 4" key="1">
    <citation type="submission" date="2019-04" db="EMBL/GenBank/DDBJ databases">
        <title>Geobacter ruber sp. nov., ferric-reducing bacteria isolated from paddy soil.</title>
        <authorList>
            <person name="Xu Z."/>
            <person name="Masuda Y."/>
            <person name="Itoh H."/>
            <person name="Senoo K."/>
        </authorList>
    </citation>
    <scope>NUCLEOTIDE SEQUENCE [LARGE SCALE GENOMIC DNA]</scope>
    <source>
        <strain evidence="3 4">Red88</strain>
    </source>
</reference>
<accession>A0A5A9XA79</accession>
<keyword evidence="3" id="KW-0969">Cilium</keyword>
<evidence type="ECO:0000256" key="1">
    <source>
        <dbReference type="SAM" id="MobiDB-lite"/>
    </source>
</evidence>